<evidence type="ECO:0000313" key="5">
    <source>
        <dbReference type="Proteomes" id="UP000022910"/>
    </source>
</evidence>
<reference evidence="3 5" key="1">
    <citation type="submission" date="2014-02" db="EMBL/GenBank/DDBJ databases">
        <title>Single nucleus genome sequencing reveals high similarity among nuclei of an endomycorrhizal fungus.</title>
        <authorList>
            <person name="Lin K."/>
            <person name="Geurts R."/>
            <person name="Zhang Z."/>
            <person name="Limpens E."/>
            <person name="Saunders D.G."/>
            <person name="Mu D."/>
            <person name="Pang E."/>
            <person name="Cao H."/>
            <person name="Cha H."/>
            <person name="Lin T."/>
            <person name="Zhou Q."/>
            <person name="Shang Y."/>
            <person name="Li Y."/>
            <person name="Ivanov S."/>
            <person name="Sharma T."/>
            <person name="Velzen R.V."/>
            <person name="Ruijter N.D."/>
            <person name="Aanen D.K."/>
            <person name="Win J."/>
            <person name="Kamoun S."/>
            <person name="Bisseling T."/>
            <person name="Huang S."/>
        </authorList>
    </citation>
    <scope>NUCLEOTIDE SEQUENCE [LARGE SCALE GENOMIC DNA]</scope>
    <source>
        <strain evidence="3">DAOM 197198w</strain>
        <strain evidence="5">DAOM197198w</strain>
    </source>
</reference>
<feature type="region of interest" description="Disordered" evidence="2">
    <location>
        <begin position="374"/>
        <end position="395"/>
    </location>
</feature>
<organism evidence="3 5">
    <name type="scientific">Rhizophagus irregularis (strain DAOM 197198w)</name>
    <name type="common">Glomus intraradices</name>
    <dbReference type="NCBI Taxonomy" id="1432141"/>
    <lineage>
        <taxon>Eukaryota</taxon>
        <taxon>Fungi</taxon>
        <taxon>Fungi incertae sedis</taxon>
        <taxon>Mucoromycota</taxon>
        <taxon>Glomeromycotina</taxon>
        <taxon>Glomeromycetes</taxon>
        <taxon>Glomerales</taxon>
        <taxon>Glomeraceae</taxon>
        <taxon>Rhizophagus</taxon>
    </lineage>
</organism>
<dbReference type="EMBL" id="JEMT01001651">
    <property type="protein sequence ID" value="EXX79731.1"/>
    <property type="molecule type" value="Genomic_DNA"/>
</dbReference>
<dbReference type="HOGENOM" id="CLU_602887_0_0_1"/>
<dbReference type="OrthoDB" id="2352386at2759"/>
<protein>
    <submittedName>
        <fullName evidence="3">Uncharacterized protein</fullName>
    </submittedName>
</protein>
<accession>A0A015M444</accession>
<sequence length="454" mass="53612">MKFTSIIDKFFGKFTKSPRFFEDISRYTRLNTETVELLLKCCEEIAYGLYKKDASFMEKQNSDLQNRLRQALQKNKQLEAELKKKEIELKQKEQIILQNNDKIRKNKIRISDLRHELEKVKNAADLNNNMQIVSKSKHNRQKGTIVEVPINSVQIEDHHVIGNMVRKSRDIMFYDIPKTWKENDIISKLSLLGEVKRVRIKRLFKYQTVRAEMNLKKESDNLFKKGNFYITLGNHAVRWYNGEWKLLQRRMRDRWQLIKEVKNTSSSSEECQLRVSLMEKYNAMYVKFIKIDKKQMAIAYFQSEYTMSKALEKSIEENLQDIWKVREIHNEIKDKNKKETTGNIIHKTISSLNSSIRSSRDTNKTSKDAIVQKGDRKNDDSLMLKDNNNGDVSTSVPIRHPSISWENTVLSAINARNKERNHESQNVFRGSYKGTKKKKNSEEHYQIKYLNIGK</sequence>
<evidence type="ECO:0000313" key="3">
    <source>
        <dbReference type="EMBL" id="EXX79731.1"/>
    </source>
</evidence>
<gene>
    <name evidence="4" type="ORF">RirG_002790</name>
    <name evidence="3" type="ORF">RirG_002800</name>
</gene>
<dbReference type="EMBL" id="JEMT01001648">
    <property type="protein sequence ID" value="EXX79734.1"/>
    <property type="molecule type" value="Genomic_DNA"/>
</dbReference>
<feature type="coiled-coil region" evidence="1">
    <location>
        <begin position="54"/>
        <end position="123"/>
    </location>
</feature>
<comment type="caution">
    <text evidence="3">The sequence shown here is derived from an EMBL/GenBank/DDBJ whole genome shotgun (WGS) entry which is preliminary data.</text>
</comment>
<proteinExistence type="predicted"/>
<evidence type="ECO:0000313" key="4">
    <source>
        <dbReference type="EMBL" id="EXX79734.1"/>
    </source>
</evidence>
<name>A0A015M444_RHIIW</name>
<dbReference type="Proteomes" id="UP000022910">
    <property type="component" value="Unassembled WGS sequence"/>
</dbReference>
<evidence type="ECO:0000256" key="1">
    <source>
        <dbReference type="SAM" id="Coils"/>
    </source>
</evidence>
<keyword evidence="5" id="KW-1185">Reference proteome</keyword>
<evidence type="ECO:0000256" key="2">
    <source>
        <dbReference type="SAM" id="MobiDB-lite"/>
    </source>
</evidence>
<feature type="compositionally biased region" description="Polar residues" evidence="2">
    <location>
        <begin position="386"/>
        <end position="395"/>
    </location>
</feature>
<keyword evidence="1" id="KW-0175">Coiled coil</keyword>
<feature type="compositionally biased region" description="Basic and acidic residues" evidence="2">
    <location>
        <begin position="374"/>
        <end position="383"/>
    </location>
</feature>
<dbReference type="AlphaFoldDB" id="A0A015M444"/>